<sequence>MSEPAIPSIPGPLNNERSEHTSSLFSLWTIITEVCLRSSGVRRGIIIATQPPQESKILLTALTHPSTPCRTPFQPSTRRAGNTPLAQPYVTYFSQSSVPTPTVRHTSEVEVYAPLLVDRSKRLSPALDNLNFLSLVNSLHGPPPTNHRPHTLPHQ</sequence>
<gene>
    <name evidence="1" type="ORF">BCR34DRAFT_198720</name>
</gene>
<evidence type="ECO:0000313" key="1">
    <source>
        <dbReference type="EMBL" id="ORY15063.1"/>
    </source>
</evidence>
<reference evidence="1 2" key="1">
    <citation type="submission" date="2016-07" db="EMBL/GenBank/DDBJ databases">
        <title>Pervasive Adenine N6-methylation of Active Genes in Fungi.</title>
        <authorList>
            <consortium name="DOE Joint Genome Institute"/>
            <person name="Mondo S.J."/>
            <person name="Dannebaum R.O."/>
            <person name="Kuo R.C."/>
            <person name="Labutti K."/>
            <person name="Haridas S."/>
            <person name="Kuo A."/>
            <person name="Salamov A."/>
            <person name="Ahrendt S.R."/>
            <person name="Lipzen A."/>
            <person name="Sullivan W."/>
            <person name="Andreopoulos W.B."/>
            <person name="Clum A."/>
            <person name="Lindquist E."/>
            <person name="Daum C."/>
            <person name="Ramamoorthy G.K."/>
            <person name="Gryganskyi A."/>
            <person name="Culley D."/>
            <person name="Magnuson J.K."/>
            <person name="James T.Y."/>
            <person name="O'Malley M.A."/>
            <person name="Stajich J.E."/>
            <person name="Spatafora J.W."/>
            <person name="Visel A."/>
            <person name="Grigoriev I.V."/>
        </authorList>
    </citation>
    <scope>NUCLEOTIDE SEQUENCE [LARGE SCALE GENOMIC DNA]</scope>
    <source>
        <strain evidence="1 2">CBS 115471</strain>
    </source>
</reference>
<name>A0A1Y1ZXT9_9PLEO</name>
<dbReference type="EMBL" id="MCFA01000028">
    <property type="protein sequence ID" value="ORY15063.1"/>
    <property type="molecule type" value="Genomic_DNA"/>
</dbReference>
<dbReference type="Proteomes" id="UP000193144">
    <property type="component" value="Unassembled WGS sequence"/>
</dbReference>
<dbReference type="AlphaFoldDB" id="A0A1Y1ZXT9"/>
<accession>A0A1Y1ZXT9</accession>
<organism evidence="1 2">
    <name type="scientific">Clohesyomyces aquaticus</name>
    <dbReference type="NCBI Taxonomy" id="1231657"/>
    <lineage>
        <taxon>Eukaryota</taxon>
        <taxon>Fungi</taxon>
        <taxon>Dikarya</taxon>
        <taxon>Ascomycota</taxon>
        <taxon>Pezizomycotina</taxon>
        <taxon>Dothideomycetes</taxon>
        <taxon>Pleosporomycetidae</taxon>
        <taxon>Pleosporales</taxon>
        <taxon>Lindgomycetaceae</taxon>
        <taxon>Clohesyomyces</taxon>
    </lineage>
</organism>
<evidence type="ECO:0000313" key="2">
    <source>
        <dbReference type="Proteomes" id="UP000193144"/>
    </source>
</evidence>
<proteinExistence type="predicted"/>
<keyword evidence="2" id="KW-1185">Reference proteome</keyword>
<comment type="caution">
    <text evidence="1">The sequence shown here is derived from an EMBL/GenBank/DDBJ whole genome shotgun (WGS) entry which is preliminary data.</text>
</comment>
<protein>
    <submittedName>
        <fullName evidence="1">Uncharacterized protein</fullName>
    </submittedName>
</protein>